<evidence type="ECO:0000256" key="2">
    <source>
        <dbReference type="ARBA" id="ARBA00022679"/>
    </source>
</evidence>
<gene>
    <name evidence="8" type="ORF">R5R33_00295</name>
</gene>
<dbReference type="EMBL" id="CP137555">
    <property type="protein sequence ID" value="WOX05618.1"/>
    <property type="molecule type" value="Genomic_DNA"/>
</dbReference>
<accession>A0AAU0MYM6</accession>
<feature type="domain" description="Carbohydrate kinase PfkB" evidence="7">
    <location>
        <begin position="8"/>
        <end position="293"/>
    </location>
</feature>
<dbReference type="RefSeq" id="WP_318954088.1">
    <property type="nucleotide sequence ID" value="NZ_CP137555.1"/>
</dbReference>
<organism evidence="8 9">
    <name type="scientific">Microbulbifer pacificus</name>
    <dbReference type="NCBI Taxonomy" id="407164"/>
    <lineage>
        <taxon>Bacteria</taxon>
        <taxon>Pseudomonadati</taxon>
        <taxon>Pseudomonadota</taxon>
        <taxon>Gammaproteobacteria</taxon>
        <taxon>Cellvibrionales</taxon>
        <taxon>Microbulbiferaceae</taxon>
        <taxon>Microbulbifer</taxon>
    </lineage>
</organism>
<dbReference type="KEGG" id="mpaf:R5R33_00295"/>
<keyword evidence="4" id="KW-0418">Kinase</keyword>
<dbReference type="Gene3D" id="3.40.1190.20">
    <property type="match status" value="1"/>
</dbReference>
<evidence type="ECO:0000313" key="9">
    <source>
        <dbReference type="Proteomes" id="UP001302477"/>
    </source>
</evidence>
<keyword evidence="5" id="KW-0067">ATP-binding</keyword>
<dbReference type="GO" id="GO:0005829">
    <property type="term" value="C:cytosol"/>
    <property type="evidence" value="ECO:0007669"/>
    <property type="project" value="TreeGrafter"/>
</dbReference>
<evidence type="ECO:0000256" key="4">
    <source>
        <dbReference type="ARBA" id="ARBA00022777"/>
    </source>
</evidence>
<evidence type="ECO:0000259" key="7">
    <source>
        <dbReference type="Pfam" id="PF00294"/>
    </source>
</evidence>
<dbReference type="PROSITE" id="PS00583">
    <property type="entry name" value="PFKB_KINASES_1"/>
    <property type="match status" value="1"/>
</dbReference>
<protein>
    <recommendedName>
        <fullName evidence="6">Phosphofructokinase</fullName>
    </recommendedName>
</protein>
<evidence type="ECO:0000256" key="1">
    <source>
        <dbReference type="ARBA" id="ARBA00010688"/>
    </source>
</evidence>
<dbReference type="NCBIfam" id="TIGR03168">
    <property type="entry name" value="1-PFK"/>
    <property type="match status" value="1"/>
</dbReference>
<dbReference type="Pfam" id="PF00294">
    <property type="entry name" value="PfkB"/>
    <property type="match status" value="1"/>
</dbReference>
<evidence type="ECO:0000256" key="3">
    <source>
        <dbReference type="ARBA" id="ARBA00022741"/>
    </source>
</evidence>
<keyword evidence="3" id="KW-0547">Nucleotide-binding</keyword>
<dbReference type="InterPro" id="IPR002173">
    <property type="entry name" value="Carboh/pur_kinase_PfkB_CS"/>
</dbReference>
<evidence type="ECO:0000313" key="8">
    <source>
        <dbReference type="EMBL" id="WOX05618.1"/>
    </source>
</evidence>
<sequence length="305" mass="32643">MTIVTITLNPCIDKTVSVAQILPNCKLTCSDIGAYPGGGGLNVARVITRLGIDVSAYWTCGGENGRRLGQFLDNEKVRHLPIPIAESVRENLIVQEASSGNLFRFGMPGPLLSATERAQWLAQVRQIPPATQYVVFSGSLPEGIAPEWYSELLRMVPAGIRVVVDTKMAALRHALDVGVYLIKPNVRELEELVGRELTDDAAIEQAVREIIDRRGAEVVILSLGRAGVMLATRDGLERISAPSVHLRSKVGAGDAVVGGLLSALSRGMTLLEAAKFGVAAGAAAVMTEGTELCRSEDAELLFRSM</sequence>
<evidence type="ECO:0000256" key="5">
    <source>
        <dbReference type="ARBA" id="ARBA00022840"/>
    </source>
</evidence>
<dbReference type="GO" id="GO:0005524">
    <property type="term" value="F:ATP binding"/>
    <property type="evidence" value="ECO:0007669"/>
    <property type="project" value="UniProtKB-KW"/>
</dbReference>
<dbReference type="SUPFAM" id="SSF53613">
    <property type="entry name" value="Ribokinase-like"/>
    <property type="match status" value="1"/>
</dbReference>
<dbReference type="InterPro" id="IPR029056">
    <property type="entry name" value="Ribokinase-like"/>
</dbReference>
<name>A0AAU0MYM6_9GAMM</name>
<dbReference type="AlphaFoldDB" id="A0AAU0MYM6"/>
<proteinExistence type="inferred from homology"/>
<keyword evidence="2 6" id="KW-0808">Transferase</keyword>
<dbReference type="InterPro" id="IPR017583">
    <property type="entry name" value="Tagatose/fructose_Pkinase"/>
</dbReference>
<keyword evidence="9" id="KW-1185">Reference proteome</keyword>
<comment type="similarity">
    <text evidence="1 6">Belongs to the carbohydrate kinase PfkB family.</text>
</comment>
<dbReference type="Proteomes" id="UP001302477">
    <property type="component" value="Chromosome"/>
</dbReference>
<dbReference type="GO" id="GO:0003872">
    <property type="term" value="F:6-phosphofructokinase activity"/>
    <property type="evidence" value="ECO:0007669"/>
    <property type="project" value="TreeGrafter"/>
</dbReference>
<dbReference type="PIRSF" id="PIRSF000535">
    <property type="entry name" value="1PFK/6PFK/LacC"/>
    <property type="match status" value="1"/>
</dbReference>
<evidence type="ECO:0000256" key="6">
    <source>
        <dbReference type="PIRNR" id="PIRNR000535"/>
    </source>
</evidence>
<dbReference type="PANTHER" id="PTHR46566:SF2">
    <property type="entry name" value="ATP-DEPENDENT 6-PHOSPHOFRUCTOKINASE ISOZYME 2"/>
    <property type="match status" value="1"/>
</dbReference>
<dbReference type="PANTHER" id="PTHR46566">
    <property type="entry name" value="1-PHOSPHOFRUCTOKINASE-RELATED"/>
    <property type="match status" value="1"/>
</dbReference>
<dbReference type="CDD" id="cd01164">
    <property type="entry name" value="FruK_PfkB_like"/>
    <property type="match status" value="1"/>
</dbReference>
<reference evidence="8 9" key="1">
    <citation type="submission" date="2023-10" db="EMBL/GenBank/DDBJ databases">
        <title>Description of Microbulbifer bruguierae sp. nov., isolated from the sediments of mangrove plant Bruguiera sexangula and comparative genomic analyses of the genus Microbulbifer.</title>
        <authorList>
            <person name="Long M."/>
        </authorList>
    </citation>
    <scope>NUCLEOTIDE SEQUENCE [LARGE SCALE GENOMIC DNA]</scope>
    <source>
        <strain evidence="8 9">SPO729</strain>
    </source>
</reference>
<dbReference type="InterPro" id="IPR011611">
    <property type="entry name" value="PfkB_dom"/>
</dbReference>